<dbReference type="Gene3D" id="1.20.5.490">
    <property type="entry name" value="Single helix bin"/>
    <property type="match status" value="1"/>
</dbReference>
<evidence type="ECO:0000256" key="5">
    <source>
        <dbReference type="ARBA" id="ARBA00023015"/>
    </source>
</evidence>
<evidence type="ECO:0000256" key="9">
    <source>
        <dbReference type="SAM" id="Coils"/>
    </source>
</evidence>
<proteinExistence type="inferred from homology"/>
<feature type="compositionally biased region" description="Low complexity" evidence="10">
    <location>
        <begin position="456"/>
        <end position="467"/>
    </location>
</feature>
<feature type="compositionally biased region" description="Polar residues" evidence="10">
    <location>
        <begin position="468"/>
        <end position="479"/>
    </location>
</feature>
<feature type="region of interest" description="Disordered" evidence="10">
    <location>
        <begin position="848"/>
        <end position="887"/>
    </location>
</feature>
<gene>
    <name evidence="12" type="primary">LOC115818564</name>
</gene>
<evidence type="ECO:0000256" key="2">
    <source>
        <dbReference type="ARBA" id="ARBA00004496"/>
    </source>
</evidence>
<feature type="compositionally biased region" description="Basic residues" evidence="10">
    <location>
        <begin position="204"/>
        <end position="217"/>
    </location>
</feature>
<feature type="region of interest" description="Disordered" evidence="10">
    <location>
        <begin position="115"/>
        <end position="189"/>
    </location>
</feature>
<evidence type="ECO:0000256" key="3">
    <source>
        <dbReference type="ARBA" id="ARBA00007908"/>
    </source>
</evidence>
<dbReference type="Proteomes" id="UP000504632">
    <property type="component" value="Chromosome 8"/>
</dbReference>
<feature type="region of interest" description="Disordered" evidence="10">
    <location>
        <begin position="453"/>
        <end position="479"/>
    </location>
</feature>
<evidence type="ECO:0000256" key="10">
    <source>
        <dbReference type="SAM" id="MobiDB-lite"/>
    </source>
</evidence>
<dbReference type="PANTHER" id="PTHR46745">
    <property type="entry name" value="TSC22 DOMAIN FAMILY PROTEIN 1"/>
    <property type="match status" value="1"/>
</dbReference>
<feature type="region of interest" description="Disordered" evidence="10">
    <location>
        <begin position="329"/>
        <end position="361"/>
    </location>
</feature>
<dbReference type="Pfam" id="PF01166">
    <property type="entry name" value="TSC22"/>
    <property type="match status" value="1"/>
</dbReference>
<accession>A0A6J2W0I9</accession>
<comment type="subcellular location">
    <subcellularLocation>
        <location evidence="2">Cytoplasm</location>
    </subcellularLocation>
    <subcellularLocation>
        <location evidence="1">Nucleus</location>
    </subcellularLocation>
</comment>
<feature type="region of interest" description="Disordered" evidence="10">
    <location>
        <begin position="592"/>
        <end position="665"/>
    </location>
</feature>
<comment type="similarity">
    <text evidence="3">Belongs to the TSC-22/Dip/Bun family.</text>
</comment>
<dbReference type="InterPro" id="IPR000580">
    <property type="entry name" value="TSC22/Bun"/>
</dbReference>
<dbReference type="GO" id="GO:0043066">
    <property type="term" value="P:negative regulation of apoptotic process"/>
    <property type="evidence" value="ECO:0007669"/>
    <property type="project" value="TreeGrafter"/>
</dbReference>
<feature type="region of interest" description="Disordered" evidence="10">
    <location>
        <begin position="384"/>
        <end position="435"/>
    </location>
</feature>
<evidence type="ECO:0000256" key="7">
    <source>
        <dbReference type="ARBA" id="ARBA00023242"/>
    </source>
</evidence>
<evidence type="ECO:0000256" key="1">
    <source>
        <dbReference type="ARBA" id="ARBA00004123"/>
    </source>
</evidence>
<keyword evidence="11" id="KW-1185">Reference proteome</keyword>
<dbReference type="SUPFAM" id="SSF58026">
    <property type="entry name" value="Delta-sleep-inducing peptide immunoreactive peptide"/>
    <property type="match status" value="1"/>
</dbReference>
<evidence type="ECO:0000256" key="6">
    <source>
        <dbReference type="ARBA" id="ARBA00023163"/>
    </source>
</evidence>
<evidence type="ECO:0000313" key="11">
    <source>
        <dbReference type="Proteomes" id="UP000504632"/>
    </source>
</evidence>
<feature type="compositionally biased region" description="Low complexity" evidence="10">
    <location>
        <begin position="137"/>
        <end position="148"/>
    </location>
</feature>
<evidence type="ECO:0000256" key="8">
    <source>
        <dbReference type="ARBA" id="ARBA00039911"/>
    </source>
</evidence>
<dbReference type="AlphaFoldDB" id="A0A6J2W0I9"/>
<dbReference type="GO" id="GO:0008284">
    <property type="term" value="P:positive regulation of cell population proliferation"/>
    <property type="evidence" value="ECO:0007669"/>
    <property type="project" value="TreeGrafter"/>
</dbReference>
<dbReference type="GO" id="GO:0005634">
    <property type="term" value="C:nucleus"/>
    <property type="evidence" value="ECO:0007669"/>
    <property type="project" value="UniProtKB-SubCell"/>
</dbReference>
<feature type="compositionally biased region" description="Polar residues" evidence="10">
    <location>
        <begin position="877"/>
        <end position="887"/>
    </location>
</feature>
<dbReference type="CDD" id="cd21938">
    <property type="entry name" value="ZIP_TSC22D1"/>
    <property type="match status" value="1"/>
</dbReference>
<dbReference type="InParanoid" id="A0A6J2W0I9"/>
<dbReference type="RefSeq" id="XP_030637822.1">
    <property type="nucleotide sequence ID" value="XM_030781962.1"/>
</dbReference>
<feature type="region of interest" description="Disordered" evidence="10">
    <location>
        <begin position="204"/>
        <end position="226"/>
    </location>
</feature>
<feature type="coiled-coil region" evidence="9">
    <location>
        <begin position="806"/>
        <end position="840"/>
    </location>
</feature>
<feature type="compositionally biased region" description="Low complexity" evidence="10">
    <location>
        <begin position="408"/>
        <end position="423"/>
    </location>
</feature>
<feature type="compositionally biased region" description="Low complexity" evidence="10">
    <location>
        <begin position="329"/>
        <end position="357"/>
    </location>
</feature>
<feature type="compositionally biased region" description="Acidic residues" evidence="10">
    <location>
        <begin position="121"/>
        <end position="130"/>
    </location>
</feature>
<keyword evidence="4" id="KW-0963">Cytoplasm</keyword>
<name>A0A6J2W0I9_CHACN</name>
<keyword evidence="7" id="KW-0539">Nucleus</keyword>
<keyword evidence="9" id="KW-0175">Coiled coil</keyword>
<keyword evidence="6" id="KW-0804">Transcription</keyword>
<dbReference type="GO" id="GO:0006357">
    <property type="term" value="P:regulation of transcription by RNA polymerase II"/>
    <property type="evidence" value="ECO:0007669"/>
    <property type="project" value="InterPro"/>
</dbReference>
<feature type="compositionally biased region" description="Low complexity" evidence="10">
    <location>
        <begin position="64"/>
        <end position="89"/>
    </location>
</feature>
<feature type="compositionally biased region" description="Low complexity" evidence="10">
    <location>
        <begin position="630"/>
        <end position="651"/>
    </location>
</feature>
<feature type="compositionally biased region" description="Low complexity" evidence="10">
    <location>
        <begin position="27"/>
        <end position="45"/>
    </location>
</feature>
<dbReference type="OrthoDB" id="8961796at2759"/>
<dbReference type="PROSITE" id="PS01289">
    <property type="entry name" value="TSC22"/>
    <property type="match status" value="1"/>
</dbReference>
<evidence type="ECO:0000313" key="12">
    <source>
        <dbReference type="RefSeq" id="XP_030637822.1"/>
    </source>
</evidence>
<dbReference type="GeneID" id="115818564"/>
<dbReference type="PANTHER" id="PTHR46745:SF1">
    <property type="entry name" value="TSC22 DOMAIN FAMILY PROTEIN 1"/>
    <property type="match status" value="1"/>
</dbReference>
<evidence type="ECO:0000256" key="4">
    <source>
        <dbReference type="ARBA" id="ARBA00022490"/>
    </source>
</evidence>
<feature type="compositionally biased region" description="Low complexity" evidence="10">
    <location>
        <begin position="854"/>
        <end position="868"/>
    </location>
</feature>
<dbReference type="InterPro" id="IPR047862">
    <property type="entry name" value="TSC22/BUN_CS"/>
</dbReference>
<keyword evidence="5" id="KW-0805">Transcription regulation</keyword>
<protein>
    <recommendedName>
        <fullName evidence="8">TSC22 domain family protein 1</fullName>
    </recommendedName>
</protein>
<dbReference type="FunFam" id="1.20.5.490:FF:000002">
    <property type="entry name" value="TSC22 domain family, member 1"/>
    <property type="match status" value="1"/>
</dbReference>
<reference evidence="12" key="1">
    <citation type="submission" date="2025-08" db="UniProtKB">
        <authorList>
            <consortium name="RefSeq"/>
        </authorList>
    </citation>
    <scope>IDENTIFICATION</scope>
</reference>
<feature type="region of interest" description="Disordered" evidence="10">
    <location>
        <begin position="1"/>
        <end position="96"/>
    </location>
</feature>
<dbReference type="GO" id="GO:0005829">
    <property type="term" value="C:cytosol"/>
    <property type="evidence" value="ECO:0007669"/>
    <property type="project" value="TreeGrafter"/>
</dbReference>
<organism evidence="11 12">
    <name type="scientific">Chanos chanos</name>
    <name type="common">Milkfish</name>
    <name type="synonym">Mugil chanos</name>
    <dbReference type="NCBI Taxonomy" id="29144"/>
    <lineage>
        <taxon>Eukaryota</taxon>
        <taxon>Metazoa</taxon>
        <taxon>Chordata</taxon>
        <taxon>Craniata</taxon>
        <taxon>Vertebrata</taxon>
        <taxon>Euteleostomi</taxon>
        <taxon>Actinopterygii</taxon>
        <taxon>Neopterygii</taxon>
        <taxon>Teleostei</taxon>
        <taxon>Ostariophysi</taxon>
        <taxon>Gonorynchiformes</taxon>
        <taxon>Chanidae</taxon>
        <taxon>Chanos</taxon>
    </lineage>
</organism>
<feature type="compositionally biased region" description="Polar residues" evidence="10">
    <location>
        <begin position="149"/>
        <end position="167"/>
    </location>
</feature>
<sequence length="887" mass="89554">MHHADSIGDSPGTRKMAHSSGFSSRRGSNTGSASLSASSNTANLNCNVIPTDDHQSHLIMQHAPPGSSSPGPHHPPHSLSLHSQAQSLQNAGAQVKKKSGFQITSVLPAQVSASANNSIADDTESYDDMDESHTEDLSSSDILDVSVSRATDTGNPERSSSEETLNSLHGVETPGVVSPNEPVLHHPHPQAPQQGYMVNGTVHHHGHHHHSHHHHGHHQEQTTHSAGVTPPVIPQGIPSTSVSVGSGSTSAVTTHSGAAVLSQSQKTPQVRAAGIEGSVTRAVTQPSSTAHGPMASGVGIGISGGAASTATTGGTLPSVTGPAGGNLAAATAAAAQPPPSTVTTQAQASTGSTSTASRFRVVKLDSNSEPYRKGRWTCTEYHEKEAAPAPQPTEAVASHRVVESLAQSESDSTSGSSVSSTLSGTGGTLQTHHAESGAELAGQPVQQAYGTSAISTTHPGHTQTPQQSVSHPQDSGTLPIQQSGVALATGKQSVPVPGLQGVEGQPAAVRPPVPYNLEAQASQAQTSYATKQQHSGSVSQGAVPADIAQLQQGIQAAVQPPQLPPVQGGIGSRPQAGLVGVPGVPVGGPAVVPQAVPPRASQTQASQVGMVHPGVPGQAPHRATPVHLDQQQQSAIQPAPPSSSSSGLSAPSMPPPSSLQGNLQPGLSHTAAAALLHTGGIVGHPGGLGLTLGHPGAQQGPVHHGGGPYAGMAALSSQLEDAQRLLLQHQTLLALPKLGAGGVGGLGGQSASDTGMASGLESGTSMDVGAFAVVTGIEEDSSSGASVVAIDNKIEQAMDLVKSHLMYAVREEVEVLKEQIKELIERNSQLEQENNLLKTLASPEQLAQFQAQVQTGSPTSGTQPGTVGAPPGAPQAMPSSQGTGPTA</sequence>